<feature type="region of interest" description="Disordered" evidence="1">
    <location>
        <begin position="20"/>
        <end position="77"/>
    </location>
</feature>
<sequence length="469" mass="50925">MATKEDIKTETFFVEAMKRDSASSSFVVLPKPPRRPDRAERSASALDLRTGTARKRSYSGDEDEANGASRKKMAKRKPTDQELALNFFIKQLALELLDRRLTIVQQPRHRLAQLEAACRRQFPAFNERQIRLKIRGQLKLYRRNLKKAEERKLTKPNALSQPSSAFECLPLASVDQNPSYLACNPNAVWMARRALANERKRGKPLVTPSLDALPLKPINDWQNASTLAEPIVINRPPPAIRPNSCLASGMGTTEPTYTSASLSAPPKRVQSNPPVSTSLPSPLADVASPTKPIQMNNSAVMPTPLKALLEVNKNIKPLESTPNLTDFSILNSNGADNSIGQTPQSRQINQTWPPPISNAPADASACIIGSCLRLAANFLLQSATFFESKNASLPDLNSTLPPALLQPPNLSLIMNPIFGSNLPPMPPLGTTSASFSDVGLVCSTPTMISSHPPVSAAPSVSHPVTTTTT</sequence>
<comment type="caution">
    <text evidence="3">The sequence shown here is derived from an EMBL/GenBank/DDBJ whole genome shotgun (WGS) entry which is preliminary data.</text>
</comment>
<dbReference type="Pfam" id="PF23079">
    <property type="entry name" value="HTH_NOL4_2nd"/>
    <property type="match status" value="1"/>
</dbReference>
<gene>
    <name evidence="3" type="ORF">TcWFU_010507</name>
</gene>
<evidence type="ECO:0000313" key="3">
    <source>
        <dbReference type="EMBL" id="KAL5106485.1"/>
    </source>
</evidence>
<dbReference type="Proteomes" id="UP001651158">
    <property type="component" value="Unassembled WGS sequence"/>
</dbReference>
<dbReference type="EMBL" id="JAKROA010000006">
    <property type="protein sequence ID" value="KAL5106485.1"/>
    <property type="molecule type" value="Genomic_DNA"/>
</dbReference>
<organism evidence="3 4">
    <name type="scientific">Taenia crassiceps</name>
    <dbReference type="NCBI Taxonomy" id="6207"/>
    <lineage>
        <taxon>Eukaryota</taxon>
        <taxon>Metazoa</taxon>
        <taxon>Spiralia</taxon>
        <taxon>Lophotrochozoa</taxon>
        <taxon>Platyhelminthes</taxon>
        <taxon>Cestoda</taxon>
        <taxon>Eucestoda</taxon>
        <taxon>Cyclophyllidea</taxon>
        <taxon>Taeniidae</taxon>
        <taxon>Taenia</taxon>
    </lineage>
</organism>
<feature type="compositionally biased region" description="Polar residues" evidence="1">
    <location>
        <begin position="269"/>
        <end position="280"/>
    </location>
</feature>
<evidence type="ECO:0000259" key="2">
    <source>
        <dbReference type="Pfam" id="PF23079"/>
    </source>
</evidence>
<feature type="domain" description="Nucleolar protein 4 helical" evidence="2">
    <location>
        <begin position="84"/>
        <end position="150"/>
    </location>
</feature>
<reference evidence="3 4" key="1">
    <citation type="journal article" date="2022" name="Front. Cell. Infect. Microbiol.">
        <title>The Genomes of Two Strains of Taenia crassiceps the Animal Model for the Study of Human Cysticercosis.</title>
        <authorList>
            <person name="Bobes R.J."/>
            <person name="Estrada K."/>
            <person name="Rios-Valencia D.G."/>
            <person name="Calderon-Gallegos A."/>
            <person name="de la Torre P."/>
            <person name="Carrero J.C."/>
            <person name="Sanchez-Flores A."/>
            <person name="Laclette J.P."/>
        </authorList>
    </citation>
    <scope>NUCLEOTIDE SEQUENCE [LARGE SCALE GENOMIC DNA]</scope>
    <source>
        <strain evidence="3">WFUcys</strain>
    </source>
</reference>
<proteinExistence type="predicted"/>
<name>A0ABR4QA76_9CEST</name>
<evidence type="ECO:0000313" key="4">
    <source>
        <dbReference type="Proteomes" id="UP001651158"/>
    </source>
</evidence>
<feature type="region of interest" description="Disordered" evidence="1">
    <location>
        <begin position="243"/>
        <end position="281"/>
    </location>
</feature>
<dbReference type="InterPro" id="IPR056549">
    <property type="entry name" value="HTH_NOL4"/>
</dbReference>
<feature type="compositionally biased region" description="Polar residues" evidence="1">
    <location>
        <begin position="250"/>
        <end position="262"/>
    </location>
</feature>
<keyword evidence="4" id="KW-1185">Reference proteome</keyword>
<evidence type="ECO:0000256" key="1">
    <source>
        <dbReference type="SAM" id="MobiDB-lite"/>
    </source>
</evidence>
<accession>A0ABR4QA76</accession>
<protein>
    <recommendedName>
        <fullName evidence="2">Nucleolar protein 4 helical domain-containing protein</fullName>
    </recommendedName>
</protein>